<reference evidence="9 10" key="2">
    <citation type="submission" date="2016-10" db="EMBL/GenBank/DDBJ databases">
        <authorList>
            <person name="Varghese N."/>
            <person name="Submissions S."/>
        </authorList>
    </citation>
    <scope>NUCLEOTIDE SEQUENCE [LARGE SCALE GENOMIC DNA]</scope>
    <source>
        <strain evidence="7 10">CDM_1</strain>
        <strain evidence="9">CDM_6</strain>
    </source>
</reference>
<dbReference type="InterPro" id="IPR045304">
    <property type="entry name" value="LbH_SAT"/>
</dbReference>
<dbReference type="InterPro" id="IPR001451">
    <property type="entry name" value="Hexapep"/>
</dbReference>
<evidence type="ECO:0000256" key="1">
    <source>
        <dbReference type="ARBA" id="ARBA00007274"/>
    </source>
</evidence>
<dbReference type="CDD" id="cd03354">
    <property type="entry name" value="LbH_SAT"/>
    <property type="match status" value="1"/>
</dbReference>
<dbReference type="InterPro" id="IPR018357">
    <property type="entry name" value="Hexapep_transf_CS"/>
</dbReference>
<evidence type="ECO:0000313" key="8">
    <source>
        <dbReference type="EMBL" id="SET38408.1"/>
    </source>
</evidence>
<keyword evidence="3" id="KW-0028">Amino-acid biosynthesis</keyword>
<dbReference type="Gene3D" id="2.160.10.10">
    <property type="entry name" value="Hexapeptide repeat proteins"/>
    <property type="match status" value="1"/>
</dbReference>
<comment type="similarity">
    <text evidence="1">Belongs to the transferase hexapeptide repeat family.</text>
</comment>
<dbReference type="InterPro" id="IPR005881">
    <property type="entry name" value="Ser_O-AcTrfase"/>
</dbReference>
<gene>
    <name evidence="8" type="ORF">SAMN04488694_10648</name>
    <name evidence="7" type="ORF">SAMN05192552_1006147</name>
</gene>
<dbReference type="GO" id="GO:0005737">
    <property type="term" value="C:cytoplasm"/>
    <property type="evidence" value="ECO:0007669"/>
    <property type="project" value="InterPro"/>
</dbReference>
<accession>A0A1I0E0M4</accession>
<evidence type="ECO:0000313" key="10">
    <source>
        <dbReference type="Proteomes" id="UP000324021"/>
    </source>
</evidence>
<dbReference type="PROSITE" id="PS00101">
    <property type="entry name" value="HEXAPEP_TRANSFERASES"/>
    <property type="match status" value="1"/>
</dbReference>
<dbReference type="Pfam" id="PF00132">
    <property type="entry name" value="Hexapep"/>
    <property type="match status" value="1"/>
</dbReference>
<evidence type="ECO:0000256" key="4">
    <source>
        <dbReference type="ARBA" id="ARBA00022679"/>
    </source>
</evidence>
<dbReference type="NCBIfam" id="NF041874">
    <property type="entry name" value="EPS_EpsC"/>
    <property type="match status" value="1"/>
</dbReference>
<organism evidence="8 9">
    <name type="scientific">Natrinema hispanicum</name>
    <dbReference type="NCBI Taxonomy" id="392421"/>
    <lineage>
        <taxon>Archaea</taxon>
        <taxon>Methanobacteriati</taxon>
        <taxon>Methanobacteriota</taxon>
        <taxon>Stenosarchaea group</taxon>
        <taxon>Halobacteria</taxon>
        <taxon>Halobacteriales</taxon>
        <taxon>Natrialbaceae</taxon>
        <taxon>Natrinema</taxon>
    </lineage>
</organism>
<keyword evidence="5" id="KW-0012">Acyltransferase</keyword>
<evidence type="ECO:0000256" key="2">
    <source>
        <dbReference type="ARBA" id="ARBA00013266"/>
    </source>
</evidence>
<evidence type="ECO:0000256" key="5">
    <source>
        <dbReference type="ARBA" id="ARBA00023315"/>
    </source>
</evidence>
<dbReference type="PIRSF" id="PIRSF000441">
    <property type="entry name" value="CysE"/>
    <property type="match status" value="1"/>
</dbReference>
<keyword evidence="4 8" id="KW-0808">Transferase</keyword>
<dbReference type="UniPathway" id="UPA00136">
    <property type="reaction ID" value="UER00199"/>
</dbReference>
<dbReference type="AlphaFoldDB" id="A0A1I0E0M4"/>
<proteinExistence type="inferred from homology"/>
<dbReference type="EC" id="2.3.1.30" evidence="2"/>
<dbReference type="InterPro" id="IPR042122">
    <property type="entry name" value="Ser_AcTrfase_N_sf"/>
</dbReference>
<dbReference type="STRING" id="392421.SAMN04488694_10648"/>
<dbReference type="Proteomes" id="UP000324021">
    <property type="component" value="Unassembled WGS sequence"/>
</dbReference>
<protein>
    <recommendedName>
        <fullName evidence="2">serine O-acetyltransferase</fullName>
        <ecNumber evidence="2">2.3.1.30</ecNumber>
    </recommendedName>
</protein>
<dbReference type="OrthoDB" id="10940at2157"/>
<evidence type="ECO:0000256" key="6">
    <source>
        <dbReference type="ARBA" id="ARBA00049486"/>
    </source>
</evidence>
<dbReference type="SUPFAM" id="SSF51161">
    <property type="entry name" value="Trimeric LpxA-like enzymes"/>
    <property type="match status" value="1"/>
</dbReference>
<keyword evidence="9" id="KW-1185">Reference proteome</keyword>
<reference evidence="8" key="1">
    <citation type="submission" date="2016-10" db="EMBL/GenBank/DDBJ databases">
        <authorList>
            <person name="de Groot N.N."/>
        </authorList>
    </citation>
    <scope>NUCLEOTIDE SEQUENCE [LARGE SCALE GENOMIC DNA]</scope>
    <source>
        <strain evidence="8">CDM_6</strain>
    </source>
</reference>
<dbReference type="GO" id="GO:0006535">
    <property type="term" value="P:cysteine biosynthetic process from serine"/>
    <property type="evidence" value="ECO:0007669"/>
    <property type="project" value="InterPro"/>
</dbReference>
<dbReference type="PANTHER" id="PTHR42811">
    <property type="entry name" value="SERINE ACETYLTRANSFERASE"/>
    <property type="match status" value="1"/>
</dbReference>
<dbReference type="NCBIfam" id="TIGR01172">
    <property type="entry name" value="cysE"/>
    <property type="match status" value="1"/>
</dbReference>
<dbReference type="GO" id="GO:0009001">
    <property type="term" value="F:serine O-acetyltransferase activity"/>
    <property type="evidence" value="ECO:0007669"/>
    <property type="project" value="UniProtKB-EC"/>
</dbReference>
<comment type="catalytic activity">
    <reaction evidence="6">
        <text>L-serine + acetyl-CoA = O-acetyl-L-serine + CoA</text>
        <dbReference type="Rhea" id="RHEA:24560"/>
        <dbReference type="ChEBI" id="CHEBI:33384"/>
        <dbReference type="ChEBI" id="CHEBI:57287"/>
        <dbReference type="ChEBI" id="CHEBI:57288"/>
        <dbReference type="ChEBI" id="CHEBI:58340"/>
        <dbReference type="EC" id="2.3.1.30"/>
    </reaction>
</comment>
<evidence type="ECO:0000256" key="3">
    <source>
        <dbReference type="ARBA" id="ARBA00022605"/>
    </source>
</evidence>
<dbReference type="Gene3D" id="1.10.3130.10">
    <property type="entry name" value="serine acetyltransferase, domain 1"/>
    <property type="match status" value="1"/>
</dbReference>
<sequence>MFRRIYEDMRAMRERDPAAKGWLEVLCCYPGLHAVWAYRIAHRCWTGGGTGEQFVARLLSQLVRLLTGVEIHPGADLGRRVTIDHGMGVVIGETAEIGDDVHMYHGVTLGGATNEPVKRHPTVESGAQLGANATLLGDITIGENAAVGAGSVVTQDVEPGTTVVGVPAERVD</sequence>
<dbReference type="FunFam" id="2.160.10.10:FF:000007">
    <property type="entry name" value="Serine acetyltransferase"/>
    <property type="match status" value="1"/>
</dbReference>
<dbReference type="EMBL" id="FMZP01000006">
    <property type="protein sequence ID" value="SDC70747.1"/>
    <property type="molecule type" value="Genomic_DNA"/>
</dbReference>
<evidence type="ECO:0000313" key="9">
    <source>
        <dbReference type="Proteomes" id="UP000199320"/>
    </source>
</evidence>
<dbReference type="InterPro" id="IPR011004">
    <property type="entry name" value="Trimer_LpxA-like_sf"/>
</dbReference>
<dbReference type="RefSeq" id="WP_092931845.1">
    <property type="nucleotide sequence ID" value="NZ_FMZP01000006.1"/>
</dbReference>
<dbReference type="InterPro" id="IPR053376">
    <property type="entry name" value="Serine_acetyltransferase"/>
</dbReference>
<name>A0A1I0E0M4_9EURY</name>
<evidence type="ECO:0000313" key="7">
    <source>
        <dbReference type="EMBL" id="SDC70747.1"/>
    </source>
</evidence>
<dbReference type="EMBL" id="FOIC01000006">
    <property type="protein sequence ID" value="SET38408.1"/>
    <property type="molecule type" value="Genomic_DNA"/>
</dbReference>
<dbReference type="Proteomes" id="UP000199320">
    <property type="component" value="Unassembled WGS sequence"/>
</dbReference>